<dbReference type="OrthoDB" id="9775677at2"/>
<protein>
    <submittedName>
        <fullName evidence="8">Neutral endopeptidase</fullName>
        <ecNumber evidence="8">3.4.24.-</ecNumber>
    </submittedName>
</protein>
<dbReference type="Proteomes" id="UP000269974">
    <property type="component" value="Unassembled WGS sequence"/>
</dbReference>
<dbReference type="PANTHER" id="PTHR11733:SF167">
    <property type="entry name" value="FI17812P1-RELATED"/>
    <property type="match status" value="1"/>
</dbReference>
<evidence type="ECO:0000256" key="2">
    <source>
        <dbReference type="ARBA" id="ARBA00007357"/>
    </source>
</evidence>
<dbReference type="GO" id="GO:0016485">
    <property type="term" value="P:protein processing"/>
    <property type="evidence" value="ECO:0007669"/>
    <property type="project" value="TreeGrafter"/>
</dbReference>
<dbReference type="STRING" id="1657.ACU20_06220"/>
<dbReference type="Gene3D" id="1.10.1380.10">
    <property type="entry name" value="Neutral endopeptidase , domain2"/>
    <property type="match status" value="1"/>
</dbReference>
<dbReference type="PRINTS" id="PR00786">
    <property type="entry name" value="NEPRILYSIN"/>
</dbReference>
<dbReference type="CDD" id="cd08662">
    <property type="entry name" value="M13"/>
    <property type="match status" value="1"/>
</dbReference>
<reference evidence="8 9" key="1">
    <citation type="submission" date="2018-11" db="EMBL/GenBank/DDBJ databases">
        <authorList>
            <consortium name="Pathogen Informatics"/>
        </authorList>
    </citation>
    <scope>NUCLEOTIDE SEQUENCE [LARGE SCALE GENOMIC DNA]</scope>
    <source>
        <strain evidence="8 9">NCTC10327</strain>
    </source>
</reference>
<evidence type="ECO:0000256" key="6">
    <source>
        <dbReference type="ARBA" id="ARBA00022833"/>
    </source>
</evidence>
<evidence type="ECO:0000256" key="1">
    <source>
        <dbReference type="ARBA" id="ARBA00001947"/>
    </source>
</evidence>
<comment type="similarity">
    <text evidence="2">Belongs to the peptidase M13 family.</text>
</comment>
<keyword evidence="7" id="KW-0482">Metalloprotease</keyword>
<comment type="caution">
    <text evidence="8">The sequence shown here is derived from an EMBL/GenBank/DDBJ whole genome shotgun (WGS) entry which is preliminary data.</text>
</comment>
<accession>A0A0K9ESD0</accession>
<name>A0A0K9ESD0_9ACTO</name>
<keyword evidence="6" id="KW-0862">Zinc</keyword>
<sequence length="662" mass="74608">MTQKQMEQVLSGRDPQVRFQDDLFRAVNGKWLDTEEIPADEVRIGSFMKLRDEAEEHVREIIEEIDASDPEAEASKVKNLYSSWMDTNSANEKGNRPILSYLNMVDAAPDKRALATCIGKLMRGGVGTFFGIGVDSSFADPDLNVVHMWQSGLGLPDEAYYREAQFAPVFEDYLDFMPELFALGLGIESAQASRYANAVIRFERKIAAHHLNIVDSRNVDLLNNPMTFDQFTARAPGFDWAGALTAAGYDVKNLGTITVLTPDALAGAAAAWESAPLKDLKIYTSWQILRAYATFLSEEIDNMYFSFYGTVLSGASEQRDRWKRGVGLVNAMIGEGAGKLYVAKYFPPEAKAKMQGLVEDLLEAYRRSIRDLDWMSEETKQRALAKIDTFTPKIGYPQQWKDYSAVSVGDDLVANVAALHEYEFQRSIEKLGKPVDKSEWFMNPQEVNAYYNPQWNEIVFPAAILQFPFFDPDRDDALNYGGIGAVIGHEIGHGFDDQGSKYDETGALENWWTDKDRTEFEKRTHALVAQYNAYKPEQFEANSKFYVNGELTLGENIGDLGGLSIAFKAYLIHLEREGLTLDTAPVIDGFTAAQRVFLSYARIWQEKVRTEFLERQIATDPHSPGEFRCNGVVKNVDAFVQAFNVQESDALYLDPAERVRIW</sequence>
<evidence type="ECO:0000313" key="8">
    <source>
        <dbReference type="EMBL" id="VDG76880.1"/>
    </source>
</evidence>
<dbReference type="PANTHER" id="PTHR11733">
    <property type="entry name" value="ZINC METALLOPROTEASE FAMILY M13 NEPRILYSIN-RELATED"/>
    <property type="match status" value="1"/>
</dbReference>
<evidence type="ECO:0000313" key="9">
    <source>
        <dbReference type="Proteomes" id="UP000269974"/>
    </source>
</evidence>
<evidence type="ECO:0000256" key="3">
    <source>
        <dbReference type="ARBA" id="ARBA00022670"/>
    </source>
</evidence>
<dbReference type="GO" id="GO:0046872">
    <property type="term" value="F:metal ion binding"/>
    <property type="evidence" value="ECO:0007669"/>
    <property type="project" value="UniProtKB-KW"/>
</dbReference>
<dbReference type="GO" id="GO:0004222">
    <property type="term" value="F:metalloendopeptidase activity"/>
    <property type="evidence" value="ECO:0007669"/>
    <property type="project" value="InterPro"/>
</dbReference>
<dbReference type="GO" id="GO:0005886">
    <property type="term" value="C:plasma membrane"/>
    <property type="evidence" value="ECO:0007669"/>
    <property type="project" value="TreeGrafter"/>
</dbReference>
<evidence type="ECO:0000256" key="5">
    <source>
        <dbReference type="ARBA" id="ARBA00022801"/>
    </source>
</evidence>
<dbReference type="InterPro" id="IPR018497">
    <property type="entry name" value="Peptidase_M13_C"/>
</dbReference>
<proteinExistence type="inferred from homology"/>
<dbReference type="EMBL" id="UYIO01000001">
    <property type="protein sequence ID" value="VDG76880.1"/>
    <property type="molecule type" value="Genomic_DNA"/>
</dbReference>
<dbReference type="InterPro" id="IPR042089">
    <property type="entry name" value="Peptidase_M13_dom_2"/>
</dbReference>
<dbReference type="InterPro" id="IPR000718">
    <property type="entry name" value="Peptidase_M13"/>
</dbReference>
<gene>
    <name evidence="8" type="primary">pepO</name>
    <name evidence="8" type="ORF">NCTC10327_01514</name>
</gene>
<dbReference type="SUPFAM" id="SSF55486">
    <property type="entry name" value="Metalloproteases ('zincins'), catalytic domain"/>
    <property type="match status" value="1"/>
</dbReference>
<dbReference type="EC" id="3.4.24.-" evidence="8"/>
<comment type="cofactor">
    <cofactor evidence="1">
        <name>Zn(2+)</name>
        <dbReference type="ChEBI" id="CHEBI:29105"/>
    </cofactor>
</comment>
<dbReference type="Gene3D" id="3.40.390.10">
    <property type="entry name" value="Collagenase (Catalytic Domain)"/>
    <property type="match status" value="1"/>
</dbReference>
<dbReference type="AlphaFoldDB" id="A0A0K9ESD0"/>
<organism evidence="8 9">
    <name type="scientific">Actinobaculum suis</name>
    <dbReference type="NCBI Taxonomy" id="1657"/>
    <lineage>
        <taxon>Bacteria</taxon>
        <taxon>Bacillati</taxon>
        <taxon>Actinomycetota</taxon>
        <taxon>Actinomycetes</taxon>
        <taxon>Actinomycetales</taxon>
        <taxon>Actinomycetaceae</taxon>
        <taxon>Actinobaculum</taxon>
    </lineage>
</organism>
<keyword evidence="5 8" id="KW-0378">Hydrolase</keyword>
<dbReference type="InterPro" id="IPR008753">
    <property type="entry name" value="Peptidase_M13_N"/>
</dbReference>
<dbReference type="RefSeq" id="WP_049619894.1">
    <property type="nucleotide sequence ID" value="NZ_LFUS01000028.1"/>
</dbReference>
<evidence type="ECO:0000256" key="7">
    <source>
        <dbReference type="ARBA" id="ARBA00023049"/>
    </source>
</evidence>
<dbReference type="PROSITE" id="PS51885">
    <property type="entry name" value="NEPRILYSIN"/>
    <property type="match status" value="1"/>
</dbReference>
<dbReference type="Pfam" id="PF05649">
    <property type="entry name" value="Peptidase_M13_N"/>
    <property type="match status" value="1"/>
</dbReference>
<keyword evidence="4" id="KW-0479">Metal-binding</keyword>
<dbReference type="Pfam" id="PF01431">
    <property type="entry name" value="Peptidase_M13"/>
    <property type="match status" value="1"/>
</dbReference>
<dbReference type="InterPro" id="IPR024079">
    <property type="entry name" value="MetalloPept_cat_dom_sf"/>
</dbReference>
<keyword evidence="3" id="KW-0645">Protease</keyword>
<evidence type="ECO:0000256" key="4">
    <source>
        <dbReference type="ARBA" id="ARBA00022723"/>
    </source>
</evidence>